<dbReference type="AlphaFoldDB" id="A0A5B3GUU5"/>
<proteinExistence type="predicted"/>
<organism evidence="1 2">
    <name type="scientific">Alistipes onderdonkii</name>
    <dbReference type="NCBI Taxonomy" id="328813"/>
    <lineage>
        <taxon>Bacteria</taxon>
        <taxon>Pseudomonadati</taxon>
        <taxon>Bacteroidota</taxon>
        <taxon>Bacteroidia</taxon>
        <taxon>Bacteroidales</taxon>
        <taxon>Rikenellaceae</taxon>
        <taxon>Alistipes</taxon>
    </lineage>
</organism>
<protein>
    <submittedName>
        <fullName evidence="1">Uncharacterized protein</fullName>
    </submittedName>
</protein>
<comment type="caution">
    <text evidence="1">The sequence shown here is derived from an EMBL/GenBank/DDBJ whole genome shotgun (WGS) entry which is preliminary data.</text>
</comment>
<evidence type="ECO:0000313" key="2">
    <source>
        <dbReference type="Proteomes" id="UP000322940"/>
    </source>
</evidence>
<accession>A0A5B3GUU5</accession>
<dbReference type="RefSeq" id="WP_130065644.1">
    <property type="nucleotide sequence ID" value="NZ_DAWDON010000014.1"/>
</dbReference>
<gene>
    <name evidence="1" type="ORF">F2Y10_10690</name>
</gene>
<name>A0A5B3GUU5_9BACT</name>
<reference evidence="1 2" key="1">
    <citation type="journal article" date="2019" name="Nat. Med.">
        <title>A library of human gut bacterial isolates paired with longitudinal multiomics data enables mechanistic microbiome research.</title>
        <authorList>
            <person name="Poyet M."/>
            <person name="Groussin M."/>
            <person name="Gibbons S.M."/>
            <person name="Avila-Pacheco J."/>
            <person name="Jiang X."/>
            <person name="Kearney S.M."/>
            <person name="Perrotta A.R."/>
            <person name="Berdy B."/>
            <person name="Zhao S."/>
            <person name="Lieberman T.D."/>
            <person name="Swanson P.K."/>
            <person name="Smith M."/>
            <person name="Roesemann S."/>
            <person name="Alexander J.E."/>
            <person name="Rich S.A."/>
            <person name="Livny J."/>
            <person name="Vlamakis H."/>
            <person name="Clish C."/>
            <person name="Bullock K."/>
            <person name="Deik A."/>
            <person name="Scott J."/>
            <person name="Pierce K.A."/>
            <person name="Xavier R.J."/>
            <person name="Alm E.J."/>
        </authorList>
    </citation>
    <scope>NUCLEOTIDE SEQUENCE [LARGE SCALE GENOMIC DNA]</scope>
    <source>
        <strain evidence="1 2">BIOML-A266</strain>
    </source>
</reference>
<dbReference type="EMBL" id="VVXH01000010">
    <property type="protein sequence ID" value="KAA2377495.1"/>
    <property type="molecule type" value="Genomic_DNA"/>
</dbReference>
<dbReference type="Proteomes" id="UP000322940">
    <property type="component" value="Unassembled WGS sequence"/>
</dbReference>
<sequence>METIEERAKAFCENNICVDCGDRKNCDRGCVGCCIPTFSALEWLIQFGKSEHTGLTRWHDPKEELPEYVKVVEVKYKAFNKIMMAIAFRLGDLWSGKNKWCIDGTSVRIDHENILGWREIQE</sequence>
<evidence type="ECO:0000313" key="1">
    <source>
        <dbReference type="EMBL" id="KAA2377495.1"/>
    </source>
</evidence>